<accession>A0A2C9L6L6</accession>
<dbReference type="SMART" id="SM00225">
    <property type="entry name" value="BTB"/>
    <property type="match status" value="1"/>
</dbReference>
<dbReference type="InterPro" id="IPR000210">
    <property type="entry name" value="BTB/POZ_dom"/>
</dbReference>
<dbReference type="InterPro" id="IPR011705">
    <property type="entry name" value="BACK"/>
</dbReference>
<evidence type="ECO:0000256" key="2">
    <source>
        <dbReference type="ARBA" id="ARBA00022737"/>
    </source>
</evidence>
<dbReference type="Pfam" id="PF00651">
    <property type="entry name" value="BTB"/>
    <property type="match status" value="1"/>
</dbReference>
<dbReference type="SUPFAM" id="SSF54695">
    <property type="entry name" value="POZ domain"/>
    <property type="match status" value="1"/>
</dbReference>
<evidence type="ECO:0000256" key="1">
    <source>
        <dbReference type="ARBA" id="ARBA00022441"/>
    </source>
</evidence>
<dbReference type="Proteomes" id="UP000076420">
    <property type="component" value="Unassembled WGS sequence"/>
</dbReference>
<dbReference type="InterPro" id="IPR011333">
    <property type="entry name" value="SKP1/BTB/POZ_sf"/>
</dbReference>
<evidence type="ECO:0000259" key="3">
    <source>
        <dbReference type="PROSITE" id="PS50097"/>
    </source>
</evidence>
<reference evidence="4" key="1">
    <citation type="submission" date="2020-05" db="UniProtKB">
        <authorList>
            <consortium name="EnsemblMetazoa"/>
        </authorList>
    </citation>
    <scope>IDENTIFICATION</scope>
    <source>
        <strain evidence="4">BB02</strain>
    </source>
</reference>
<dbReference type="PANTHER" id="PTHR45632:SF3">
    <property type="entry name" value="KELCH-LIKE PROTEIN 32"/>
    <property type="match status" value="1"/>
</dbReference>
<dbReference type="PROSITE" id="PS50097">
    <property type="entry name" value="BTB"/>
    <property type="match status" value="1"/>
</dbReference>
<name>A0A2C9L6L6_BIOGL</name>
<keyword evidence="2" id="KW-0677">Repeat</keyword>
<dbReference type="EnsemblMetazoa" id="BGLB027492-RA">
    <property type="protein sequence ID" value="BGLB027492-PA"/>
    <property type="gene ID" value="BGLB027492"/>
</dbReference>
<dbReference type="CDD" id="cd18186">
    <property type="entry name" value="BTB_POZ_ZBTB_KLHL-like"/>
    <property type="match status" value="1"/>
</dbReference>
<dbReference type="PANTHER" id="PTHR45632">
    <property type="entry name" value="LD33804P"/>
    <property type="match status" value="1"/>
</dbReference>
<organism evidence="4 5">
    <name type="scientific">Biomphalaria glabrata</name>
    <name type="common">Bloodfluke planorb</name>
    <name type="synonym">Freshwater snail</name>
    <dbReference type="NCBI Taxonomy" id="6526"/>
    <lineage>
        <taxon>Eukaryota</taxon>
        <taxon>Metazoa</taxon>
        <taxon>Spiralia</taxon>
        <taxon>Lophotrochozoa</taxon>
        <taxon>Mollusca</taxon>
        <taxon>Gastropoda</taxon>
        <taxon>Heterobranchia</taxon>
        <taxon>Euthyneura</taxon>
        <taxon>Panpulmonata</taxon>
        <taxon>Hygrophila</taxon>
        <taxon>Lymnaeoidea</taxon>
        <taxon>Planorbidae</taxon>
        <taxon>Biomphalaria</taxon>
    </lineage>
</organism>
<keyword evidence="1" id="KW-0880">Kelch repeat</keyword>
<dbReference type="Pfam" id="PF07707">
    <property type="entry name" value="BACK"/>
    <property type="match status" value="1"/>
</dbReference>
<proteinExistence type="predicted"/>
<dbReference type="VEuPathDB" id="VectorBase:BGLB027492"/>
<sequence>MASEDSTWIAFNRRHVMDIFQCLGKFLESEELHDTIVVVGNTQFKCYKPILAAHSGYFRTAFNSKLNENKNIYRLEEISCETFKLIRHAMHTGCTIVTEDNVIDLMKAADYLNIPFLENECARFIQEVLSLENCLNFYLSGKHFNSEKVKNFVWPFILENFYSLCHRDNFLDLSTNDLLKLVQSQI</sequence>
<gene>
    <name evidence="4" type="primary">106058673</name>
</gene>
<protein>
    <recommendedName>
        <fullName evidence="3">BTB domain-containing protein</fullName>
    </recommendedName>
</protein>
<dbReference type="STRING" id="6526.A0A2C9L6L6"/>
<dbReference type="KEGG" id="bgt:106058673"/>
<dbReference type="Gene3D" id="1.25.40.420">
    <property type="match status" value="1"/>
</dbReference>
<evidence type="ECO:0000313" key="4">
    <source>
        <dbReference type="EnsemblMetazoa" id="BGLB027492-PA"/>
    </source>
</evidence>
<dbReference type="VEuPathDB" id="VectorBase:BGLAX_031395"/>
<dbReference type="Gene3D" id="3.30.710.10">
    <property type="entry name" value="Potassium Channel Kv1.1, Chain A"/>
    <property type="match status" value="1"/>
</dbReference>
<evidence type="ECO:0000313" key="5">
    <source>
        <dbReference type="Proteomes" id="UP000076420"/>
    </source>
</evidence>
<feature type="domain" description="BTB" evidence="3">
    <location>
        <begin position="33"/>
        <end position="99"/>
    </location>
</feature>
<dbReference type="AlphaFoldDB" id="A0A2C9L6L6"/>
<dbReference type="CDD" id="cd14733">
    <property type="entry name" value="BACK"/>
    <property type="match status" value="1"/>
</dbReference>